<dbReference type="PROSITE" id="PS00018">
    <property type="entry name" value="EF_HAND_1"/>
    <property type="match status" value="1"/>
</dbReference>
<reference evidence="2" key="1">
    <citation type="submission" date="2021-02" db="EMBL/GenBank/DDBJ databases">
        <authorList>
            <person name="Nowell W R."/>
        </authorList>
    </citation>
    <scope>NUCLEOTIDE SEQUENCE</scope>
</reference>
<dbReference type="EMBL" id="CAJOBD010003550">
    <property type="protein sequence ID" value="CAF3954524.1"/>
    <property type="molecule type" value="Genomic_DNA"/>
</dbReference>
<dbReference type="Proteomes" id="UP000663836">
    <property type="component" value="Unassembled WGS sequence"/>
</dbReference>
<evidence type="ECO:0000259" key="1">
    <source>
        <dbReference type="PROSITE" id="PS50222"/>
    </source>
</evidence>
<dbReference type="Proteomes" id="UP000663874">
    <property type="component" value="Unassembled WGS sequence"/>
</dbReference>
<dbReference type="PROSITE" id="PS50222">
    <property type="entry name" value="EF_HAND_2"/>
    <property type="match status" value="1"/>
</dbReference>
<evidence type="ECO:0000313" key="3">
    <source>
        <dbReference type="EMBL" id="CAF3940221.1"/>
    </source>
</evidence>
<dbReference type="EMBL" id="CAJOBE010004625">
    <property type="protein sequence ID" value="CAF3940221.1"/>
    <property type="molecule type" value="Genomic_DNA"/>
</dbReference>
<sequence length="179" mass="19246">MSFGAPRATFNQYDVNRDGYVDLGELNQWGGDAASAVDYQSLAYNSSGYGVDAGVIDSGLSSYESLAGYGAGGGYAAQRYPTDAQGLYQDPNPLIIRRPIAAGVQPYKHNVTIRYLQPPPIPPPGPLIIKEVRPPQPPAPPPLIIRQQAPSLPIPSPLVLRQYPPNLPPAVAAQNFIRR</sequence>
<organism evidence="2 5">
    <name type="scientific">Rotaria sordida</name>
    <dbReference type="NCBI Taxonomy" id="392033"/>
    <lineage>
        <taxon>Eukaryota</taxon>
        <taxon>Metazoa</taxon>
        <taxon>Spiralia</taxon>
        <taxon>Gnathifera</taxon>
        <taxon>Rotifera</taxon>
        <taxon>Eurotatoria</taxon>
        <taxon>Bdelloidea</taxon>
        <taxon>Philodinida</taxon>
        <taxon>Philodinidae</taxon>
        <taxon>Rotaria</taxon>
    </lineage>
</organism>
<proteinExistence type="predicted"/>
<dbReference type="AlphaFoldDB" id="A0A814CLT7"/>
<dbReference type="EMBL" id="CAJNOU010000287">
    <property type="protein sequence ID" value="CAF0946348.1"/>
    <property type="molecule type" value="Genomic_DNA"/>
</dbReference>
<evidence type="ECO:0000313" key="5">
    <source>
        <dbReference type="Proteomes" id="UP000663889"/>
    </source>
</evidence>
<dbReference type="InterPro" id="IPR002048">
    <property type="entry name" value="EF_hand_dom"/>
</dbReference>
<name>A0A814CLT7_9BILA</name>
<protein>
    <recommendedName>
        <fullName evidence="1">EF-hand domain-containing protein</fullName>
    </recommendedName>
</protein>
<accession>A0A814CLT7</accession>
<dbReference type="GO" id="GO:0005509">
    <property type="term" value="F:calcium ion binding"/>
    <property type="evidence" value="ECO:0007669"/>
    <property type="project" value="InterPro"/>
</dbReference>
<evidence type="ECO:0000313" key="4">
    <source>
        <dbReference type="EMBL" id="CAF3954524.1"/>
    </source>
</evidence>
<dbReference type="InterPro" id="IPR018247">
    <property type="entry name" value="EF_Hand_1_Ca_BS"/>
</dbReference>
<comment type="caution">
    <text evidence="2">The sequence shown here is derived from an EMBL/GenBank/DDBJ whole genome shotgun (WGS) entry which is preliminary data.</text>
</comment>
<feature type="domain" description="EF-hand" evidence="1">
    <location>
        <begin position="7"/>
        <end position="36"/>
    </location>
</feature>
<gene>
    <name evidence="3" type="ORF">FNK824_LOCUS22631</name>
    <name evidence="4" type="ORF">JBS370_LOCUS23727</name>
    <name evidence="2" type="ORF">SEV965_LOCUS8001</name>
</gene>
<dbReference type="Proteomes" id="UP000663889">
    <property type="component" value="Unassembled WGS sequence"/>
</dbReference>
<evidence type="ECO:0000313" key="2">
    <source>
        <dbReference type="EMBL" id="CAF0946348.1"/>
    </source>
</evidence>